<protein>
    <recommendedName>
        <fullName evidence="1">C2 domain-containing protein</fullName>
    </recommendedName>
</protein>
<accession>A0AA39KWW3</accession>
<organism evidence="2 3">
    <name type="scientific">Microctonus aethiopoides</name>
    <dbReference type="NCBI Taxonomy" id="144406"/>
    <lineage>
        <taxon>Eukaryota</taxon>
        <taxon>Metazoa</taxon>
        <taxon>Ecdysozoa</taxon>
        <taxon>Arthropoda</taxon>
        <taxon>Hexapoda</taxon>
        <taxon>Insecta</taxon>
        <taxon>Pterygota</taxon>
        <taxon>Neoptera</taxon>
        <taxon>Endopterygota</taxon>
        <taxon>Hymenoptera</taxon>
        <taxon>Apocrita</taxon>
        <taxon>Ichneumonoidea</taxon>
        <taxon>Braconidae</taxon>
        <taxon>Euphorinae</taxon>
        <taxon>Microctonus</taxon>
    </lineage>
</organism>
<dbReference type="InterPro" id="IPR000008">
    <property type="entry name" value="C2_dom"/>
</dbReference>
<sequence>MNYGNFKNIVFPQQLFIICLLRVYNSLQDPPSSPLLLKDLSQEPYSFMSDPSFTRTSEDIFHSLEKKRKSMERLNVVRDSMEMENVGTSRRRNSEDLCSVFEKEQMEKKLSETPYSFCSYINAGTTEVYLGHRQGSQGPEPEPPPDATNLKRAISCESVCSDTSASIGDLEEIVVVGHVCIGLEFERWGGRGVDIEGDLAVSVLEARDLIAPDGRPAQNTLARLCLLPDKETHVQTRLYRGSPSPSYQEKFSFQLNGGPIGKALLVEIFSTEIGTGSGVFLLGEAFLKLGPAARPPATTWLPLIGSPLPVPYVGELMFSLSYLPTAERLTLVVAKARNLHSVSAIPGDFFVKVYLLHHGKKMHKKKTSTKRSQKNPTFNEAMIFHVPAHVLQNVQLRLTVVELNSDAATNSKASSVGHIIIGSTTTGKSLLHWRQMLTALRRPITLWHPLRK</sequence>
<dbReference type="GO" id="GO:0048488">
    <property type="term" value="P:synaptic vesicle endocytosis"/>
    <property type="evidence" value="ECO:0007669"/>
    <property type="project" value="TreeGrafter"/>
</dbReference>
<reference evidence="2" key="1">
    <citation type="journal article" date="2023" name="bioRxiv">
        <title>Scaffold-level genome assemblies of two parasitoid biocontrol wasps reveal the parthenogenesis mechanism and an associated novel virus.</title>
        <authorList>
            <person name="Inwood S."/>
            <person name="Skelly J."/>
            <person name="Guhlin J."/>
            <person name="Harrop T."/>
            <person name="Goldson S."/>
            <person name="Dearden P."/>
        </authorList>
    </citation>
    <scope>NUCLEOTIDE SEQUENCE</scope>
    <source>
        <strain evidence="2">Irish</strain>
        <tissue evidence="2">Whole body</tissue>
    </source>
</reference>
<dbReference type="GO" id="GO:0001786">
    <property type="term" value="F:phosphatidylserine binding"/>
    <property type="evidence" value="ECO:0007669"/>
    <property type="project" value="TreeGrafter"/>
</dbReference>
<dbReference type="PROSITE" id="PS50004">
    <property type="entry name" value="C2"/>
    <property type="match status" value="2"/>
</dbReference>
<feature type="domain" description="C2" evidence="1">
    <location>
        <begin position="312"/>
        <end position="448"/>
    </location>
</feature>
<dbReference type="GO" id="GO:0098793">
    <property type="term" value="C:presynapse"/>
    <property type="evidence" value="ECO:0007669"/>
    <property type="project" value="GOC"/>
</dbReference>
<dbReference type="Proteomes" id="UP001168990">
    <property type="component" value="Unassembled WGS sequence"/>
</dbReference>
<dbReference type="PANTHER" id="PTHR10024">
    <property type="entry name" value="SYNAPTOTAGMIN"/>
    <property type="match status" value="1"/>
</dbReference>
<dbReference type="GO" id="GO:0030276">
    <property type="term" value="F:clathrin binding"/>
    <property type="evidence" value="ECO:0007669"/>
    <property type="project" value="TreeGrafter"/>
</dbReference>
<name>A0AA39KWW3_9HYME</name>
<dbReference type="GO" id="GO:0070382">
    <property type="term" value="C:exocytic vesicle"/>
    <property type="evidence" value="ECO:0007669"/>
    <property type="project" value="TreeGrafter"/>
</dbReference>
<dbReference type="PANTHER" id="PTHR10024:SF252">
    <property type="entry name" value="SYNAPTOTAGMIN-12"/>
    <property type="match status" value="1"/>
</dbReference>
<reference evidence="2" key="2">
    <citation type="submission" date="2023-03" db="EMBL/GenBank/DDBJ databases">
        <authorList>
            <person name="Inwood S.N."/>
            <person name="Skelly J.G."/>
            <person name="Guhlin J."/>
            <person name="Harrop T.W.R."/>
            <person name="Goldson S.G."/>
            <person name="Dearden P.K."/>
        </authorList>
    </citation>
    <scope>NUCLEOTIDE SEQUENCE</scope>
    <source>
        <strain evidence="2">Irish</strain>
        <tissue evidence="2">Whole body</tissue>
    </source>
</reference>
<evidence type="ECO:0000313" key="2">
    <source>
        <dbReference type="EMBL" id="KAK0176948.1"/>
    </source>
</evidence>
<dbReference type="GO" id="GO:0005886">
    <property type="term" value="C:plasma membrane"/>
    <property type="evidence" value="ECO:0007669"/>
    <property type="project" value="TreeGrafter"/>
</dbReference>
<dbReference type="Gene3D" id="2.60.40.150">
    <property type="entry name" value="C2 domain"/>
    <property type="match status" value="2"/>
</dbReference>
<dbReference type="SUPFAM" id="SSF49562">
    <property type="entry name" value="C2 domain (Calcium/lipid-binding domain, CaLB)"/>
    <property type="match status" value="2"/>
</dbReference>
<gene>
    <name evidence="2" type="ORF">PV328_001046</name>
</gene>
<proteinExistence type="predicted"/>
<dbReference type="EMBL" id="JAQQBS010000001">
    <property type="protein sequence ID" value="KAK0176948.1"/>
    <property type="molecule type" value="Genomic_DNA"/>
</dbReference>
<dbReference type="GO" id="GO:0005544">
    <property type="term" value="F:calcium-dependent phospholipid binding"/>
    <property type="evidence" value="ECO:0007669"/>
    <property type="project" value="TreeGrafter"/>
</dbReference>
<dbReference type="GO" id="GO:0005509">
    <property type="term" value="F:calcium ion binding"/>
    <property type="evidence" value="ECO:0007669"/>
    <property type="project" value="TreeGrafter"/>
</dbReference>
<evidence type="ECO:0000313" key="3">
    <source>
        <dbReference type="Proteomes" id="UP001168990"/>
    </source>
</evidence>
<dbReference type="GO" id="GO:0000149">
    <property type="term" value="F:SNARE binding"/>
    <property type="evidence" value="ECO:0007669"/>
    <property type="project" value="TreeGrafter"/>
</dbReference>
<dbReference type="AlphaFoldDB" id="A0AA39KWW3"/>
<evidence type="ECO:0000259" key="1">
    <source>
        <dbReference type="PROSITE" id="PS50004"/>
    </source>
</evidence>
<feature type="domain" description="C2" evidence="1">
    <location>
        <begin position="175"/>
        <end position="301"/>
    </location>
</feature>
<dbReference type="Pfam" id="PF00168">
    <property type="entry name" value="C2"/>
    <property type="match status" value="2"/>
</dbReference>
<dbReference type="GO" id="GO:0048791">
    <property type="term" value="P:calcium ion-regulated exocytosis of neurotransmitter"/>
    <property type="evidence" value="ECO:0007669"/>
    <property type="project" value="TreeGrafter"/>
</dbReference>
<dbReference type="InterPro" id="IPR035892">
    <property type="entry name" value="C2_domain_sf"/>
</dbReference>
<dbReference type="SMART" id="SM00239">
    <property type="entry name" value="C2"/>
    <property type="match status" value="2"/>
</dbReference>
<keyword evidence="3" id="KW-1185">Reference proteome</keyword>
<comment type="caution">
    <text evidence="2">The sequence shown here is derived from an EMBL/GenBank/DDBJ whole genome shotgun (WGS) entry which is preliminary data.</text>
</comment>